<evidence type="ECO:0000313" key="2">
    <source>
        <dbReference type="Proteomes" id="UP000659904"/>
    </source>
</evidence>
<keyword evidence="2" id="KW-1185">Reference proteome</keyword>
<accession>A0A8J3KCS8</accession>
<dbReference type="AlphaFoldDB" id="A0A8J3KCS8"/>
<gene>
    <name evidence="1" type="ORF">Cci01nite_17770</name>
</gene>
<evidence type="ECO:0000313" key="1">
    <source>
        <dbReference type="EMBL" id="GIF96683.1"/>
    </source>
</evidence>
<protein>
    <submittedName>
        <fullName evidence="1">Uncharacterized protein</fullName>
    </submittedName>
</protein>
<dbReference type="EMBL" id="BONH01000005">
    <property type="protein sequence ID" value="GIF96683.1"/>
    <property type="molecule type" value="Genomic_DNA"/>
</dbReference>
<organism evidence="1 2">
    <name type="scientific">Catellatospora citrea</name>
    <dbReference type="NCBI Taxonomy" id="53366"/>
    <lineage>
        <taxon>Bacteria</taxon>
        <taxon>Bacillati</taxon>
        <taxon>Actinomycetota</taxon>
        <taxon>Actinomycetes</taxon>
        <taxon>Micromonosporales</taxon>
        <taxon>Micromonosporaceae</taxon>
        <taxon>Catellatospora</taxon>
    </lineage>
</organism>
<reference evidence="1 2" key="1">
    <citation type="submission" date="2021-01" db="EMBL/GenBank/DDBJ databases">
        <title>Whole genome shotgun sequence of Catellatospora citrea NBRC 14495.</title>
        <authorList>
            <person name="Komaki H."/>
            <person name="Tamura T."/>
        </authorList>
    </citation>
    <scope>NUCLEOTIDE SEQUENCE [LARGE SCALE GENOMIC DNA]</scope>
    <source>
        <strain evidence="1 2">NBRC 14495</strain>
    </source>
</reference>
<name>A0A8J3KCS8_9ACTN</name>
<proteinExistence type="predicted"/>
<sequence length="226" mass="24946">MSTRPHHVLSSTLRRPRLPLPPLRCIHCHAGLVGTGGGKFRVEAGGKLLGIWLPAAVSHDRTGEITAHDRVPVRHLEPSLLNSGGSSSLVARVLADPRVARHKPLALECDSCRQPLAPSSRESPWPGPVPVILGGPVPLRPARIVIQRTWHQLRGDRSPRQDWRFAGPQNSLGLLVRPAVRLRRGPEPGREARWPCPIPHPAAVRARKFLTGRELRSGPARYWRRG</sequence>
<dbReference type="Proteomes" id="UP000659904">
    <property type="component" value="Unassembled WGS sequence"/>
</dbReference>
<comment type="caution">
    <text evidence="1">The sequence shown here is derived from an EMBL/GenBank/DDBJ whole genome shotgun (WGS) entry which is preliminary data.</text>
</comment>